<dbReference type="RefSeq" id="WP_395438339.1">
    <property type="nucleotide sequence ID" value="NZ_JBAWKC010000003.1"/>
</dbReference>
<dbReference type="InterPro" id="IPR014729">
    <property type="entry name" value="Rossmann-like_a/b/a_fold"/>
</dbReference>
<organism evidence="3 4">
    <name type="scientific">Gaetbulibacter aquiaggeris</name>
    <dbReference type="NCBI Taxonomy" id="1735373"/>
    <lineage>
        <taxon>Bacteria</taxon>
        <taxon>Pseudomonadati</taxon>
        <taxon>Bacteroidota</taxon>
        <taxon>Flavobacteriia</taxon>
        <taxon>Flavobacteriales</taxon>
        <taxon>Flavobacteriaceae</taxon>
        <taxon>Gaetbulibacter</taxon>
    </lineage>
</organism>
<dbReference type="EMBL" id="JBAWKC010000003">
    <property type="protein sequence ID" value="MFH6769096.1"/>
    <property type="molecule type" value="Genomic_DNA"/>
</dbReference>
<dbReference type="PANTHER" id="PTHR46268">
    <property type="entry name" value="STRESS RESPONSE PROTEIN NHAX"/>
    <property type="match status" value="1"/>
</dbReference>
<dbReference type="InterPro" id="IPR006015">
    <property type="entry name" value="Universal_stress_UspA"/>
</dbReference>
<dbReference type="Pfam" id="PF00582">
    <property type="entry name" value="Usp"/>
    <property type="match status" value="1"/>
</dbReference>
<evidence type="ECO:0000259" key="2">
    <source>
        <dbReference type="Pfam" id="PF00582"/>
    </source>
</evidence>
<evidence type="ECO:0000313" key="3">
    <source>
        <dbReference type="EMBL" id="MFH6769096.1"/>
    </source>
</evidence>
<sequence>MKNILLPTDFSENSWNAIKYAIRFFETSTCHFHLLHVDRLSYMVAGDIPYTATENVIEEVYTKPAKVRLRKILKQISKTFPEHKNHKFHTHTDYNFFIESIKNFVDDKDIDCIVMGTKGASGLSQYLIGTNTNDVIKKIKCTLLAVPENADFKKINEIALPTDFLSGCDPEILEFIAKILKRYKASLRIVHVNKKKAELNKEQQINKNILEAYFAKYEHSFHFLTNNKIEEGIQCFIDSRDINMIFMVAKNLNYFQQILFHSNVEDLSYHLEIPFFVLHEKNK</sequence>
<comment type="similarity">
    <text evidence="1">Belongs to the universal stress protein A family.</text>
</comment>
<name>A0ABW7MQI7_9FLAO</name>
<keyword evidence="4" id="KW-1185">Reference proteome</keyword>
<dbReference type="SUPFAM" id="SSF52402">
    <property type="entry name" value="Adenine nucleotide alpha hydrolases-like"/>
    <property type="match status" value="2"/>
</dbReference>
<evidence type="ECO:0000256" key="1">
    <source>
        <dbReference type="ARBA" id="ARBA00008791"/>
    </source>
</evidence>
<dbReference type="PRINTS" id="PR01438">
    <property type="entry name" value="UNVRSLSTRESS"/>
</dbReference>
<accession>A0ABW7MQI7</accession>
<dbReference type="InterPro" id="IPR006016">
    <property type="entry name" value="UspA"/>
</dbReference>
<protein>
    <submittedName>
        <fullName evidence="3">Universal stress protein</fullName>
    </submittedName>
</protein>
<proteinExistence type="inferred from homology"/>
<feature type="domain" description="UspA" evidence="2">
    <location>
        <begin position="1"/>
        <end position="147"/>
    </location>
</feature>
<evidence type="ECO:0000313" key="4">
    <source>
        <dbReference type="Proteomes" id="UP001610104"/>
    </source>
</evidence>
<dbReference type="PANTHER" id="PTHR46268:SF6">
    <property type="entry name" value="UNIVERSAL STRESS PROTEIN UP12"/>
    <property type="match status" value="1"/>
</dbReference>
<dbReference type="CDD" id="cd00293">
    <property type="entry name" value="USP-like"/>
    <property type="match status" value="1"/>
</dbReference>
<gene>
    <name evidence="3" type="ORF">V8G56_10150</name>
</gene>
<dbReference type="Gene3D" id="3.40.50.620">
    <property type="entry name" value="HUPs"/>
    <property type="match status" value="2"/>
</dbReference>
<comment type="caution">
    <text evidence="3">The sequence shown here is derived from an EMBL/GenBank/DDBJ whole genome shotgun (WGS) entry which is preliminary data.</text>
</comment>
<dbReference type="Proteomes" id="UP001610104">
    <property type="component" value="Unassembled WGS sequence"/>
</dbReference>
<reference evidence="3 4" key="1">
    <citation type="submission" date="2024-02" db="EMBL/GenBank/DDBJ databases">
        <title>A Gaetbulibacter species isolated from tidal flats and genomic insights of their niches.</title>
        <authorList>
            <person name="Ye Y."/>
        </authorList>
    </citation>
    <scope>NUCLEOTIDE SEQUENCE [LARGE SCALE GENOMIC DNA]</scope>
    <source>
        <strain evidence="3 4">KEM-8</strain>
    </source>
</reference>